<keyword evidence="10 12" id="KW-1133">Transmembrane helix</keyword>
<dbReference type="PANTHER" id="PTHR30505">
    <property type="entry name" value="FRUCTOSE-LIKE PERMEASE"/>
    <property type="match status" value="1"/>
</dbReference>
<dbReference type="NCBIfam" id="TIGR00829">
    <property type="entry name" value="FRU"/>
    <property type="match status" value="1"/>
</dbReference>
<evidence type="ECO:0000256" key="4">
    <source>
        <dbReference type="ARBA" id="ARBA00022553"/>
    </source>
</evidence>
<dbReference type="PROSITE" id="PS51104">
    <property type="entry name" value="PTS_EIIC_TYPE_2"/>
    <property type="match status" value="1"/>
</dbReference>
<keyword evidence="11 12" id="KW-0472">Membrane</keyword>
<keyword evidence="16" id="KW-1185">Reference proteome</keyword>
<feature type="domain" description="PTS EIIC type-2" evidence="14">
    <location>
        <begin position="129"/>
        <end position="488"/>
    </location>
</feature>
<dbReference type="GO" id="GO:0016301">
    <property type="term" value="F:kinase activity"/>
    <property type="evidence" value="ECO:0007669"/>
    <property type="project" value="UniProtKB-KW"/>
</dbReference>
<evidence type="ECO:0000256" key="6">
    <source>
        <dbReference type="ARBA" id="ARBA00022679"/>
    </source>
</evidence>
<evidence type="ECO:0000256" key="10">
    <source>
        <dbReference type="ARBA" id="ARBA00022989"/>
    </source>
</evidence>
<evidence type="ECO:0000256" key="2">
    <source>
        <dbReference type="ARBA" id="ARBA00022448"/>
    </source>
</evidence>
<feature type="domain" description="PTS EIIB type-2" evidence="13">
    <location>
        <begin position="1"/>
        <end position="98"/>
    </location>
</feature>
<organism evidence="15 16">
    <name type="scientific">Xylanimonas allomyrinae</name>
    <dbReference type="NCBI Taxonomy" id="2509459"/>
    <lineage>
        <taxon>Bacteria</taxon>
        <taxon>Bacillati</taxon>
        <taxon>Actinomycetota</taxon>
        <taxon>Actinomycetes</taxon>
        <taxon>Micrococcales</taxon>
        <taxon>Promicromonosporaceae</taxon>
        <taxon>Xylanimonas</taxon>
    </lineage>
</organism>
<keyword evidence="4" id="KW-0597">Phosphoprotein</keyword>
<dbReference type="EMBL" id="CP035495">
    <property type="protein sequence ID" value="QAY62612.1"/>
    <property type="molecule type" value="Genomic_DNA"/>
</dbReference>
<dbReference type="Pfam" id="PF02302">
    <property type="entry name" value="PTS_IIB"/>
    <property type="match status" value="1"/>
</dbReference>
<feature type="transmembrane region" description="Helical" evidence="12">
    <location>
        <begin position="419"/>
        <end position="438"/>
    </location>
</feature>
<dbReference type="GO" id="GO:0005886">
    <property type="term" value="C:plasma membrane"/>
    <property type="evidence" value="ECO:0007669"/>
    <property type="project" value="UniProtKB-SubCell"/>
</dbReference>
<dbReference type="InterPro" id="IPR013014">
    <property type="entry name" value="PTS_EIIC_2"/>
</dbReference>
<dbReference type="SUPFAM" id="SSF52794">
    <property type="entry name" value="PTS system IIB component-like"/>
    <property type="match status" value="1"/>
</dbReference>
<feature type="transmembrane region" description="Helical" evidence="12">
    <location>
        <begin position="227"/>
        <end position="257"/>
    </location>
</feature>
<sequence>MRLVAVTSCPTGIAHTYMAAEALEQAGKAAGHDVVVETQGAAGSTPLDPATVAAADGVIFAADLEVKDKGRFAGKPTVDVGVKKAVHDAAGVIAQAVAAVEADPAPASPAPAAAPATKVEAGASTATRVRQWLMTGISYMIPFVAAGGILIALSFMLAQAAWGRNGAVEVTQVGADTLIHDFSVASGQHWAALLFVVGGAAFGFLVPVLAGFIAYAIADRPGIVPGFVGGAVAVTVGAGFLGGLAAGFLGGFLALWISRWPVPRGVRGIMPVVVIPLLSTLVTGGLMLVVIGRPIAALMDALTSWLGGLSGQSAILLGVILGAMMGFDLGGPVNKVAYVFATTGLATPGLAPDAAQYKIMAAVMAAGMVAPLGMALATQVRKALFSQAERENGKAAWLLGASFISEGAIPFAALDPWRVLASSIVGSAVTGGLVMAFGSTLRAPHGGVWVLPLIGNPLAFAVAVVVGSAVCAGVVIALKSLRREATEASETTDVAAEAGAARA</sequence>
<feature type="transmembrane region" description="Helical" evidence="12">
    <location>
        <begin position="458"/>
        <end position="478"/>
    </location>
</feature>
<dbReference type="GO" id="GO:0022877">
    <property type="term" value="F:protein-N(PI)-phosphohistidine-fructose phosphotransferase system transporter activity"/>
    <property type="evidence" value="ECO:0007669"/>
    <property type="project" value="InterPro"/>
</dbReference>
<dbReference type="PANTHER" id="PTHR30505:SF0">
    <property type="entry name" value="FRUCTOSE-LIKE PTS SYSTEM EIIBC COMPONENT-RELATED"/>
    <property type="match status" value="1"/>
</dbReference>
<feature type="transmembrane region" description="Helical" evidence="12">
    <location>
        <begin position="269"/>
        <end position="291"/>
    </location>
</feature>
<evidence type="ECO:0000256" key="8">
    <source>
        <dbReference type="ARBA" id="ARBA00022692"/>
    </source>
</evidence>
<keyword evidence="3" id="KW-1003">Cell membrane</keyword>
<keyword evidence="2" id="KW-0813">Transport</keyword>
<dbReference type="GO" id="GO:0090563">
    <property type="term" value="F:protein-phosphocysteine-sugar phosphotransferase activity"/>
    <property type="evidence" value="ECO:0007669"/>
    <property type="project" value="TreeGrafter"/>
</dbReference>
<evidence type="ECO:0000313" key="16">
    <source>
        <dbReference type="Proteomes" id="UP000291758"/>
    </source>
</evidence>
<dbReference type="Proteomes" id="UP000291758">
    <property type="component" value="Chromosome"/>
</dbReference>
<dbReference type="PROSITE" id="PS51099">
    <property type="entry name" value="PTS_EIIB_TYPE_2"/>
    <property type="match status" value="1"/>
</dbReference>
<name>A0A4P6EJ97_9MICO</name>
<keyword evidence="5" id="KW-0762">Sugar transport</keyword>
<dbReference type="GO" id="GO:0005351">
    <property type="term" value="F:carbohydrate:proton symporter activity"/>
    <property type="evidence" value="ECO:0007669"/>
    <property type="project" value="InterPro"/>
</dbReference>
<dbReference type="AlphaFoldDB" id="A0A4P6EJ97"/>
<feature type="transmembrane region" description="Helical" evidence="12">
    <location>
        <begin position="359"/>
        <end position="377"/>
    </location>
</feature>
<dbReference type="OrthoDB" id="9782569at2"/>
<gene>
    <name evidence="15" type="ORF">ET495_04355</name>
</gene>
<keyword evidence="9" id="KW-0418">Kinase</keyword>
<dbReference type="InterPro" id="IPR003353">
    <property type="entry name" value="PTS_IIB_fruc"/>
</dbReference>
<keyword evidence="6" id="KW-0808">Transferase</keyword>
<evidence type="ECO:0000256" key="1">
    <source>
        <dbReference type="ARBA" id="ARBA00004429"/>
    </source>
</evidence>
<dbReference type="Pfam" id="PF02378">
    <property type="entry name" value="PTS_EIIC"/>
    <property type="match status" value="1"/>
</dbReference>
<protein>
    <submittedName>
        <fullName evidence="15">PTS fructose transporter subunit IIBC</fullName>
    </submittedName>
</protein>
<dbReference type="RefSeq" id="WP_129202909.1">
    <property type="nucleotide sequence ID" value="NZ_CP035495.1"/>
</dbReference>
<dbReference type="Gene3D" id="3.40.50.2300">
    <property type="match status" value="1"/>
</dbReference>
<dbReference type="InterPro" id="IPR003501">
    <property type="entry name" value="PTS_EIIB_2/3"/>
</dbReference>
<dbReference type="KEGG" id="xyl:ET495_04355"/>
<comment type="subcellular location">
    <subcellularLocation>
        <location evidence="1">Cell inner membrane</location>
        <topology evidence="1">Multi-pass membrane protein</topology>
    </subcellularLocation>
</comment>
<dbReference type="CDD" id="cd05569">
    <property type="entry name" value="PTS_IIB_fructose"/>
    <property type="match status" value="1"/>
</dbReference>
<evidence type="ECO:0000313" key="15">
    <source>
        <dbReference type="EMBL" id="QAY62612.1"/>
    </source>
</evidence>
<proteinExistence type="predicted"/>
<dbReference type="InterPro" id="IPR006327">
    <property type="entry name" value="PTS_IIC_fruc"/>
</dbReference>
<keyword evidence="7" id="KW-0598">Phosphotransferase system</keyword>
<evidence type="ECO:0000256" key="3">
    <source>
        <dbReference type="ARBA" id="ARBA00022475"/>
    </source>
</evidence>
<evidence type="ECO:0000259" key="13">
    <source>
        <dbReference type="PROSITE" id="PS51099"/>
    </source>
</evidence>
<dbReference type="GO" id="GO:0009401">
    <property type="term" value="P:phosphoenolpyruvate-dependent sugar phosphotransferase system"/>
    <property type="evidence" value="ECO:0007669"/>
    <property type="project" value="UniProtKB-KW"/>
</dbReference>
<evidence type="ECO:0000256" key="12">
    <source>
        <dbReference type="SAM" id="Phobius"/>
    </source>
</evidence>
<dbReference type="InterPro" id="IPR050864">
    <property type="entry name" value="Bacterial_PTS_Sugar_Transport"/>
</dbReference>
<evidence type="ECO:0000256" key="7">
    <source>
        <dbReference type="ARBA" id="ARBA00022683"/>
    </source>
</evidence>
<evidence type="ECO:0000259" key="14">
    <source>
        <dbReference type="PROSITE" id="PS51104"/>
    </source>
</evidence>
<dbReference type="NCBIfam" id="TIGR01427">
    <property type="entry name" value="PTS_IIC_fructo"/>
    <property type="match status" value="1"/>
</dbReference>
<evidence type="ECO:0000256" key="9">
    <source>
        <dbReference type="ARBA" id="ARBA00022777"/>
    </source>
</evidence>
<evidence type="ECO:0000256" key="11">
    <source>
        <dbReference type="ARBA" id="ARBA00023136"/>
    </source>
</evidence>
<dbReference type="InterPro" id="IPR003352">
    <property type="entry name" value="PTS_EIIC"/>
</dbReference>
<keyword evidence="8 12" id="KW-0812">Transmembrane</keyword>
<feature type="transmembrane region" description="Helical" evidence="12">
    <location>
        <begin position="190"/>
        <end position="215"/>
    </location>
</feature>
<dbReference type="InterPro" id="IPR013011">
    <property type="entry name" value="PTS_EIIB_2"/>
</dbReference>
<dbReference type="InterPro" id="IPR036095">
    <property type="entry name" value="PTS_EIIB-like_sf"/>
</dbReference>
<feature type="transmembrane region" description="Helical" evidence="12">
    <location>
        <begin position="303"/>
        <end position="327"/>
    </location>
</feature>
<feature type="transmembrane region" description="Helical" evidence="12">
    <location>
        <begin position="137"/>
        <end position="162"/>
    </location>
</feature>
<evidence type="ECO:0000256" key="5">
    <source>
        <dbReference type="ARBA" id="ARBA00022597"/>
    </source>
</evidence>
<reference evidence="15 16" key="1">
    <citation type="submission" date="2019-01" db="EMBL/GenBank/DDBJ databases">
        <title>Genome sequencing of strain 2JSPR-7.</title>
        <authorList>
            <person name="Heo J."/>
            <person name="Kim S.-J."/>
            <person name="Kim J.-S."/>
            <person name="Hong S.-B."/>
            <person name="Kwon S.-W."/>
        </authorList>
    </citation>
    <scope>NUCLEOTIDE SEQUENCE [LARGE SCALE GENOMIC DNA]</scope>
    <source>
        <strain evidence="15 16">2JSPR-7</strain>
    </source>
</reference>
<accession>A0A4P6EJ97</accession>